<keyword evidence="5" id="KW-0547">Nucleotide-binding</keyword>
<dbReference type="CDD" id="cd19505">
    <property type="entry name" value="RecA-like_Ycf2"/>
    <property type="match status" value="1"/>
</dbReference>
<evidence type="ECO:0000256" key="4">
    <source>
        <dbReference type="ARBA" id="ARBA00022640"/>
    </source>
</evidence>
<evidence type="ECO:0000259" key="7">
    <source>
        <dbReference type="Pfam" id="PF00004"/>
    </source>
</evidence>
<proteinExistence type="inferred from homology"/>
<gene>
    <name evidence="9" type="primary">ycf2c</name>
</gene>
<dbReference type="InterPro" id="IPR003959">
    <property type="entry name" value="ATPase_AAA_core"/>
</dbReference>
<feature type="domain" description="Ycf2 N-terminal" evidence="8">
    <location>
        <begin position="161"/>
        <end position="430"/>
    </location>
</feature>
<evidence type="ECO:0000256" key="6">
    <source>
        <dbReference type="ARBA" id="ARBA00022840"/>
    </source>
</evidence>
<geneLocation type="plastid" evidence="9"/>
<dbReference type="InterPro" id="IPR027417">
    <property type="entry name" value="P-loop_NTPase"/>
</dbReference>
<sequence length="1534" mass="182395">MHESIYYLKYWIQKLQKKGLKNITKNTINQHSFNWVRGVRKRFDFYKDNKYVNWNLNLYEWFDRTNNNLERFPNRFIYGDNYSKIMSNQMEFFINQILISWFGKLKKNYSKFYFICQNFIKKGFDFSISKESENSDTSSYSPKIIDTKRIYFETNSSYNNELSQEFNFSSDEESIVPLSLIEIPVSKFTIDSFYNKFNIDVEYMELSDKTTLFTILKNQDIWFDPVKLSNKRTLLKTSFYEAIIPKFLDHLHHIQLDYNKRWYFYFCNTKENIIKDSKFTYGQLLSFLPQHNNKFLSSFVGIGIGPFSLEENTISVTQSQVSNIFFKCLKRSYNQILTLVNNSYKLLNLLTRINLLCHKKINTYFIEEFSTVTLLTRKQIVNLEITYFNQPDIEISTLERRNINNLLDEKALSPNLSLIQRQSYQHDLLSESPLRIRNKNNKMFYWVRELFVRNGSTRDSKNITRNKVIDGKNAELVLFDNSNLFKEIKENETILSFFLPHSNERAINTGTYQIFQIESFLKKNALFETYTPWFFTFKWWKYLSNIILQTFTEILLNSSDQFEYVSQIHAQDQEISNNQPKKSLLEFLWSYFKSITFWNDECSIIIIISFFIPSYLFLQNYLSGLIGSDYFDLWKRFGIIRYLIDHKSYWNKLMYQNPVQLIDTQNTFINFIKNFRHYIKNRKLFLFTREKSNRWLANNKSLDIFPRKRELLIQSLVTRKKISRYGLNIIRNHYLLSNDFGYRITQQGLYYLRYLAESFEKSLVNYPFYQFNLAQKWVFLAFWQRITSTSPHISRQTKTLDFAPHGIPIPLRLGLSPSKGNLLIGPIETGRSYLIKNLAADSYVPLIQISISKLLYNEPDITTKDWNVLMENLHQLALILELAKEISPCIIWIQNIHELNVNCSTQDMKSNSTPLLGLLLRYFRTNFVNNRTFSIIVFGSTHIPEGMDPSPIYPNRLDKLINIRMLNISERQKEFSIFLRSKRFHLENNNLSRLNEFGYGTMGYDARDLALLVNEVSLINITYNKSVIYGNTIGLAFHRQALGFTYIDTNTEYSQNYEKLIYEIGKAIVRNIVTKKFTMNPLCKGNNFWKKRFYYLSEWYLEPPIIETTIKEFTILSHILGCLAGSAARDSWFGSKKKQENLIPLDKNAEDDSNSACTITESLLVEFPRLEIYQDESISNEMRLAPYSQTTNLVNIMQKKIFPIQYKQKLYKLVSNTACSPRIWRFSLIRSNIFNRMKRPNEFQIPYSVGSFWENEQTPSKYLQNNFNGARFVQYRMRQQSPYDRVLSKMRRISLQELESQLETTLLKEQFETLGIFSPIQYPIEYQISNKPLLFMGRRFVWDPTGLLLKNHHLTFSHRKLFVDEEMLRRLYVTYGTKREQKKSQSIQKIEQFFVHRGYSQDSMSNYISGLNPLTFADKQNIETFKSTEQIGVQLKHPHLFAAIYLYQPWLIEYPQEKSTRFESLNNYQRWLEMNSSLSSDLSLHSTLFESHQYLLNSFCSNRMLLNQIIKLLLKNQWLFQNEIETSLILENKK</sequence>
<accession>A0A3Q9R232</accession>
<dbReference type="Pfam" id="PF00004">
    <property type="entry name" value="AAA"/>
    <property type="match status" value="1"/>
</dbReference>
<feature type="domain" description="ATPase AAA-type core" evidence="7">
    <location>
        <begin position="822"/>
        <end position="964"/>
    </location>
</feature>
<evidence type="ECO:0000256" key="1">
    <source>
        <dbReference type="ARBA" id="ARBA00002329"/>
    </source>
</evidence>
<comment type="function">
    <text evidence="1">Probable ATPase of unknown function. Its presence in a non-photosynthetic plant (Epifagus virginiana) and experiments in tobacco indicate that it has an essential function which is probably not related to photosynthesis.</text>
</comment>
<organism evidence="9">
    <name type="scientific">Lycopodium clavatum</name>
    <name type="common">Stag's-horn clubmoss</name>
    <dbReference type="NCBI Taxonomy" id="3252"/>
    <lineage>
        <taxon>Eukaryota</taxon>
        <taxon>Viridiplantae</taxon>
        <taxon>Streptophyta</taxon>
        <taxon>Embryophyta</taxon>
        <taxon>Tracheophyta</taxon>
        <taxon>Lycopodiopsida</taxon>
        <taxon>Lycopodiales</taxon>
        <taxon>Lycopodiaceae</taxon>
        <taxon>Lycopodioideae</taxon>
        <taxon>Lycopodium</taxon>
    </lineage>
</organism>
<dbReference type="RefSeq" id="YP_009559679.1">
    <property type="nucleotide sequence ID" value="NC_040994.1"/>
</dbReference>
<dbReference type="GO" id="GO:0005524">
    <property type="term" value="F:ATP binding"/>
    <property type="evidence" value="ECO:0007669"/>
    <property type="project" value="UniProtKB-KW"/>
</dbReference>
<name>A0A3Q9R232_LYCCL</name>
<dbReference type="Pfam" id="PF05695">
    <property type="entry name" value="Ycf2"/>
    <property type="match status" value="1"/>
</dbReference>
<dbReference type="Gene3D" id="3.40.50.300">
    <property type="entry name" value="P-loop containing nucleotide triphosphate hydrolases"/>
    <property type="match status" value="1"/>
</dbReference>
<dbReference type="GO" id="GO:0016887">
    <property type="term" value="F:ATP hydrolysis activity"/>
    <property type="evidence" value="ECO:0007669"/>
    <property type="project" value="InterPro"/>
</dbReference>
<evidence type="ECO:0000256" key="2">
    <source>
        <dbReference type="ARBA" id="ARBA00004474"/>
    </source>
</evidence>
<dbReference type="EMBL" id="MH549642">
    <property type="protein sequence ID" value="AZU95731.1"/>
    <property type="molecule type" value="Genomic_DNA"/>
</dbReference>
<evidence type="ECO:0000313" key="9">
    <source>
        <dbReference type="EMBL" id="AZU95731.1"/>
    </source>
</evidence>
<dbReference type="GO" id="GO:0009536">
    <property type="term" value="C:plastid"/>
    <property type="evidence" value="ECO:0007669"/>
    <property type="project" value="UniProtKB-SubCell"/>
</dbReference>
<dbReference type="PANTHER" id="PTHR33078:SF101">
    <property type="entry name" value="AAA+ ATPASE DOMAIN, ATPASE, AAA-TYPE, CORE"/>
    <property type="match status" value="1"/>
</dbReference>
<reference evidence="9" key="1">
    <citation type="journal article" date="2018" name="New Phytol.">
        <title>Lycophyte plastid genomics: extreme variation in GC, gene and intron content and multiple inversions between a direct and inverted orientation of the rRNA repeat.</title>
        <authorList>
            <person name="Mower J.P."/>
            <person name="Ma P.F."/>
            <person name="Grewe F."/>
            <person name="Taylor A."/>
            <person name="Michael T.P."/>
            <person name="VanBuren R."/>
            <person name="Qiu Y.L."/>
        </authorList>
    </citation>
    <scope>NUCLEOTIDE SEQUENCE</scope>
</reference>
<comment type="subcellular location">
    <subcellularLocation>
        <location evidence="2">Plastid</location>
    </subcellularLocation>
</comment>
<comment type="similarity">
    <text evidence="3">Belongs to the Ycf2 family.</text>
</comment>
<protein>
    <submittedName>
        <fullName evidence="9">Hypothetical chloroplast RF2c</fullName>
    </submittedName>
</protein>
<keyword evidence="6" id="KW-0067">ATP-binding</keyword>
<keyword evidence="4 9" id="KW-0934">Plastid</keyword>
<dbReference type="GeneID" id="39120030"/>
<dbReference type="PANTHER" id="PTHR33078">
    <property type="entry name" value="PROTEIN YCF2-RELATED"/>
    <property type="match status" value="1"/>
</dbReference>
<dbReference type="InterPro" id="IPR056777">
    <property type="entry name" value="Ycf2_N"/>
</dbReference>
<dbReference type="Gene3D" id="1.10.8.60">
    <property type="match status" value="1"/>
</dbReference>
<evidence type="ECO:0000256" key="5">
    <source>
        <dbReference type="ARBA" id="ARBA00022741"/>
    </source>
</evidence>
<dbReference type="SUPFAM" id="SSF52540">
    <property type="entry name" value="P-loop containing nucleoside triphosphate hydrolases"/>
    <property type="match status" value="1"/>
</dbReference>
<evidence type="ECO:0000256" key="3">
    <source>
        <dbReference type="ARBA" id="ARBA00009361"/>
    </source>
</evidence>
<evidence type="ECO:0000259" key="8">
    <source>
        <dbReference type="Pfam" id="PF05695"/>
    </source>
</evidence>